<keyword evidence="2" id="KW-1185">Reference proteome</keyword>
<dbReference type="EMBL" id="LVXG01000067">
    <property type="protein sequence ID" value="OQP40758.1"/>
    <property type="molecule type" value="Genomic_DNA"/>
</dbReference>
<name>A0A1V9E3S3_9BACT</name>
<comment type="caution">
    <text evidence="1">The sequence shown here is derived from an EMBL/GenBank/DDBJ whole genome shotgun (WGS) entry which is preliminary data.</text>
</comment>
<reference evidence="2" key="1">
    <citation type="submission" date="2016-04" db="EMBL/GenBank/DDBJ databases">
        <authorList>
            <person name="Chen L."/>
            <person name="Zhuang W."/>
            <person name="Wang G."/>
        </authorList>
    </citation>
    <scope>NUCLEOTIDE SEQUENCE [LARGE SCALE GENOMIC DNA]</scope>
    <source>
        <strain evidence="2">17621</strain>
    </source>
</reference>
<organism evidence="1 2">
    <name type="scientific">Niastella yeongjuensis</name>
    <dbReference type="NCBI Taxonomy" id="354355"/>
    <lineage>
        <taxon>Bacteria</taxon>
        <taxon>Pseudomonadati</taxon>
        <taxon>Bacteroidota</taxon>
        <taxon>Chitinophagia</taxon>
        <taxon>Chitinophagales</taxon>
        <taxon>Chitinophagaceae</taxon>
        <taxon>Niastella</taxon>
    </lineage>
</organism>
<protein>
    <submittedName>
        <fullName evidence="1">Uncharacterized protein</fullName>
    </submittedName>
</protein>
<accession>A0A1V9E3S3</accession>
<evidence type="ECO:0000313" key="2">
    <source>
        <dbReference type="Proteomes" id="UP000192610"/>
    </source>
</evidence>
<dbReference type="AlphaFoldDB" id="A0A1V9E3S3"/>
<dbReference type="STRING" id="354355.SAMN05660816_04225"/>
<gene>
    <name evidence="1" type="ORF">A4H97_14155</name>
</gene>
<dbReference type="RefSeq" id="WP_081203734.1">
    <property type="nucleotide sequence ID" value="NZ_FOCZ01000007.1"/>
</dbReference>
<sequence>MISCKLELTNGEILEIAFKEGQTCSLTVNGGSKYTFLQQDGKLKVGWEIEVLSRPETVLRPDIVSITVIPFMAENFKGNNKEKGKQEFARHNCCTLNGHEYCIFDGCVNAPCGQICA</sequence>
<proteinExistence type="predicted"/>
<evidence type="ECO:0000313" key="1">
    <source>
        <dbReference type="EMBL" id="OQP40758.1"/>
    </source>
</evidence>
<dbReference type="Proteomes" id="UP000192610">
    <property type="component" value="Unassembled WGS sequence"/>
</dbReference>